<dbReference type="Gene3D" id="3.10.10.10">
    <property type="entry name" value="HIV Type 1 Reverse Transcriptase, subunit A, domain 1"/>
    <property type="match status" value="3"/>
</dbReference>
<evidence type="ECO:0000256" key="2">
    <source>
        <dbReference type="ARBA" id="ARBA00022679"/>
    </source>
</evidence>
<dbReference type="InterPro" id="IPR041577">
    <property type="entry name" value="RT_RNaseH_2"/>
</dbReference>
<dbReference type="InterPro" id="IPR001584">
    <property type="entry name" value="Integrase_cat-core"/>
</dbReference>
<dbReference type="Pfam" id="PF00078">
    <property type="entry name" value="RVT_1"/>
    <property type="match status" value="4"/>
</dbReference>
<dbReference type="InterPro" id="IPR001969">
    <property type="entry name" value="Aspartic_peptidase_AS"/>
</dbReference>
<keyword evidence="9" id="KW-0229">DNA integration</keyword>
<dbReference type="CDD" id="cd00303">
    <property type="entry name" value="retropepsin_like"/>
    <property type="match status" value="2"/>
</dbReference>
<dbReference type="InterPro" id="IPR041588">
    <property type="entry name" value="Integrase_H2C2"/>
</dbReference>
<evidence type="ECO:0000313" key="16">
    <source>
        <dbReference type="Proteomes" id="UP000035681"/>
    </source>
</evidence>
<dbReference type="PROSITE" id="PS50994">
    <property type="entry name" value="INTEGRASE"/>
    <property type="match status" value="4"/>
</dbReference>
<dbReference type="Gene3D" id="3.30.70.270">
    <property type="match status" value="7"/>
</dbReference>
<keyword evidence="3" id="KW-0548">Nucleotidyltransferase</keyword>
<feature type="domain" description="Integrase catalytic" evidence="15">
    <location>
        <begin position="6849"/>
        <end position="7013"/>
    </location>
</feature>
<dbReference type="InterPro" id="IPR025476">
    <property type="entry name" value="Helitron_helicase-like"/>
</dbReference>
<dbReference type="InterPro" id="IPR043128">
    <property type="entry name" value="Rev_trsase/Diguanyl_cyclase"/>
</dbReference>
<dbReference type="FunFam" id="3.30.70.270:FF:000020">
    <property type="entry name" value="Transposon Tf2-6 polyprotein-like Protein"/>
    <property type="match status" value="1"/>
</dbReference>
<dbReference type="InterPro" id="IPR041373">
    <property type="entry name" value="RT_RNaseH"/>
</dbReference>
<dbReference type="Gene3D" id="1.10.340.70">
    <property type="match status" value="1"/>
</dbReference>
<dbReference type="SMART" id="SM00343">
    <property type="entry name" value="ZnF_C2HC"/>
    <property type="match status" value="4"/>
</dbReference>
<dbReference type="Pfam" id="PF00665">
    <property type="entry name" value="rve"/>
    <property type="match status" value="1"/>
</dbReference>
<dbReference type="GO" id="GO:0004519">
    <property type="term" value="F:endonuclease activity"/>
    <property type="evidence" value="ECO:0007669"/>
    <property type="project" value="UniProtKB-KW"/>
</dbReference>
<dbReference type="SMART" id="SM00384">
    <property type="entry name" value="AT_hook"/>
    <property type="match status" value="4"/>
</dbReference>
<dbReference type="EC" id="2.7.7.49" evidence="1"/>
<dbReference type="GO" id="GO:0003677">
    <property type="term" value="F:DNA binding"/>
    <property type="evidence" value="ECO:0007669"/>
    <property type="project" value="InterPro"/>
</dbReference>
<dbReference type="PROSITE" id="PS00141">
    <property type="entry name" value="ASP_PROTEASE"/>
    <property type="match status" value="1"/>
</dbReference>
<feature type="region of interest" description="Disordered" evidence="13">
    <location>
        <begin position="3635"/>
        <end position="3677"/>
    </location>
</feature>
<evidence type="ECO:0000256" key="7">
    <source>
        <dbReference type="ARBA" id="ARBA00022842"/>
    </source>
</evidence>
<protein>
    <recommendedName>
        <fullName evidence="1">RNA-directed DNA polymerase</fullName>
        <ecNumber evidence="1">2.7.7.49</ecNumber>
    </recommendedName>
</protein>
<evidence type="ECO:0000259" key="14">
    <source>
        <dbReference type="PROSITE" id="PS50878"/>
    </source>
</evidence>
<keyword evidence="7" id="KW-0460">Magnesium</keyword>
<keyword evidence="11" id="KW-0511">Multifunctional enzyme</keyword>
<feature type="coiled-coil region" evidence="12">
    <location>
        <begin position="2909"/>
        <end position="2936"/>
    </location>
</feature>
<feature type="compositionally biased region" description="Polar residues" evidence="13">
    <location>
        <begin position="2621"/>
        <end position="2639"/>
    </location>
</feature>
<dbReference type="InterPro" id="IPR001878">
    <property type="entry name" value="Znf_CCHC"/>
</dbReference>
<feature type="region of interest" description="Disordered" evidence="13">
    <location>
        <begin position="5333"/>
        <end position="5412"/>
    </location>
</feature>
<evidence type="ECO:0000256" key="11">
    <source>
        <dbReference type="ARBA" id="ARBA00023268"/>
    </source>
</evidence>
<dbReference type="Proteomes" id="UP000035681">
    <property type="component" value="Unplaced"/>
</dbReference>
<dbReference type="InterPro" id="IPR036397">
    <property type="entry name" value="RNaseH_sf"/>
</dbReference>
<keyword evidence="2" id="KW-0808">Transferase</keyword>
<dbReference type="FunFam" id="3.30.420.10:FF:000032">
    <property type="entry name" value="Retrovirus-related Pol polyprotein from transposon 297-like Protein"/>
    <property type="match status" value="1"/>
</dbReference>
<dbReference type="CDD" id="cd01647">
    <property type="entry name" value="RT_LTR"/>
    <property type="match status" value="4"/>
</dbReference>
<feature type="compositionally biased region" description="Polar residues" evidence="13">
    <location>
        <begin position="559"/>
        <end position="571"/>
    </location>
</feature>
<dbReference type="GO" id="GO:0006508">
    <property type="term" value="P:proteolysis"/>
    <property type="evidence" value="ECO:0007669"/>
    <property type="project" value="InterPro"/>
</dbReference>
<evidence type="ECO:0000256" key="12">
    <source>
        <dbReference type="SAM" id="Coils"/>
    </source>
</evidence>
<dbReference type="InterPro" id="IPR000477">
    <property type="entry name" value="RT_dom"/>
</dbReference>
<dbReference type="GO" id="GO:0015074">
    <property type="term" value="P:DNA integration"/>
    <property type="evidence" value="ECO:0007669"/>
    <property type="project" value="UniProtKB-KW"/>
</dbReference>
<feature type="region of interest" description="Disordered" evidence="13">
    <location>
        <begin position="2621"/>
        <end position="2654"/>
    </location>
</feature>
<feature type="coiled-coil region" evidence="12">
    <location>
        <begin position="5673"/>
        <end position="5714"/>
    </location>
</feature>
<feature type="domain" description="Reverse transcriptase" evidence="14">
    <location>
        <begin position="6362"/>
        <end position="6553"/>
    </location>
</feature>
<evidence type="ECO:0000256" key="8">
    <source>
        <dbReference type="ARBA" id="ARBA00022884"/>
    </source>
</evidence>
<dbReference type="GO" id="GO:0003723">
    <property type="term" value="F:RNA binding"/>
    <property type="evidence" value="ECO:0007669"/>
    <property type="project" value="UniProtKB-KW"/>
</dbReference>
<dbReference type="CDD" id="cd09274">
    <property type="entry name" value="RNase_HI_RT_Ty3"/>
    <property type="match status" value="2"/>
</dbReference>
<dbReference type="Pfam" id="PF14214">
    <property type="entry name" value="Helitron_like_N"/>
    <property type="match status" value="1"/>
</dbReference>
<feature type="coiled-coil region" evidence="12">
    <location>
        <begin position="5794"/>
        <end position="5856"/>
    </location>
</feature>
<feature type="domain" description="Integrase catalytic" evidence="15">
    <location>
        <begin position="266"/>
        <end position="426"/>
    </location>
</feature>
<name>A0AAF5DJE2_STRER</name>
<dbReference type="GO" id="GO:0003964">
    <property type="term" value="F:RNA-directed DNA polymerase activity"/>
    <property type="evidence" value="ECO:0007669"/>
    <property type="project" value="UniProtKB-KW"/>
</dbReference>
<evidence type="ECO:0000256" key="9">
    <source>
        <dbReference type="ARBA" id="ARBA00022908"/>
    </source>
</evidence>
<dbReference type="Pfam" id="PF17917">
    <property type="entry name" value="RT_RNaseH"/>
    <property type="match status" value="2"/>
</dbReference>
<dbReference type="WBParaSite" id="TCONS_00013712.p1">
    <property type="protein sequence ID" value="TCONS_00013712.p1"/>
    <property type="gene ID" value="XLOC_008579"/>
</dbReference>
<evidence type="ECO:0000259" key="15">
    <source>
        <dbReference type="PROSITE" id="PS50994"/>
    </source>
</evidence>
<evidence type="ECO:0000256" key="5">
    <source>
        <dbReference type="ARBA" id="ARBA00022759"/>
    </source>
</evidence>
<keyword evidence="12" id="KW-0175">Coiled coil</keyword>
<dbReference type="InterPro" id="IPR012337">
    <property type="entry name" value="RNaseH-like_sf"/>
</dbReference>
<dbReference type="GO" id="GO:0004190">
    <property type="term" value="F:aspartic-type endopeptidase activity"/>
    <property type="evidence" value="ECO:0007669"/>
    <property type="project" value="InterPro"/>
</dbReference>
<dbReference type="Pfam" id="PF17919">
    <property type="entry name" value="RT_RNaseH_2"/>
    <property type="match status" value="1"/>
</dbReference>
<reference evidence="17" key="1">
    <citation type="submission" date="2024-02" db="UniProtKB">
        <authorList>
            <consortium name="WormBaseParasite"/>
        </authorList>
    </citation>
    <scope>IDENTIFICATION</scope>
</reference>
<feature type="compositionally biased region" description="Polar residues" evidence="13">
    <location>
        <begin position="586"/>
        <end position="596"/>
    </location>
</feature>
<dbReference type="InterPro" id="IPR017956">
    <property type="entry name" value="AT_hook_DNA-bd_motif"/>
</dbReference>
<dbReference type="PANTHER" id="PTHR37984">
    <property type="entry name" value="PROTEIN CBG26694"/>
    <property type="match status" value="1"/>
</dbReference>
<evidence type="ECO:0000256" key="6">
    <source>
        <dbReference type="ARBA" id="ARBA00022801"/>
    </source>
</evidence>
<dbReference type="GO" id="GO:0042575">
    <property type="term" value="C:DNA polymerase complex"/>
    <property type="evidence" value="ECO:0007669"/>
    <property type="project" value="UniProtKB-ARBA"/>
</dbReference>
<feature type="compositionally biased region" description="Low complexity" evidence="13">
    <location>
        <begin position="5373"/>
        <end position="5402"/>
    </location>
</feature>
<feature type="domain" description="Integrase catalytic" evidence="15">
    <location>
        <begin position="3811"/>
        <end position="3970"/>
    </location>
</feature>
<feature type="domain" description="Reverse transcriptase" evidence="14">
    <location>
        <begin position="3169"/>
        <end position="3353"/>
    </location>
</feature>
<keyword evidence="16" id="KW-1185">Reference proteome</keyword>
<feature type="compositionally biased region" description="Basic residues" evidence="13">
    <location>
        <begin position="3635"/>
        <end position="3645"/>
    </location>
</feature>
<dbReference type="Gene3D" id="4.10.60.10">
    <property type="entry name" value="Zinc finger, CCHC-type"/>
    <property type="match status" value="1"/>
</dbReference>
<dbReference type="PROSITE" id="PS50878">
    <property type="entry name" value="RT_POL"/>
    <property type="match status" value="3"/>
</dbReference>
<proteinExistence type="predicted"/>
<evidence type="ECO:0000256" key="13">
    <source>
        <dbReference type="SAM" id="MobiDB-lite"/>
    </source>
</evidence>
<keyword evidence="5" id="KW-0255">Endonuclease</keyword>
<feature type="compositionally biased region" description="Polar residues" evidence="13">
    <location>
        <begin position="607"/>
        <end position="618"/>
    </location>
</feature>
<dbReference type="SUPFAM" id="SSF56672">
    <property type="entry name" value="DNA/RNA polymerases"/>
    <property type="match status" value="6"/>
</dbReference>
<evidence type="ECO:0000313" key="17">
    <source>
        <dbReference type="WBParaSite" id="TCONS_00013712.p1"/>
    </source>
</evidence>
<dbReference type="InterPro" id="IPR043502">
    <property type="entry name" value="DNA/RNA_pol_sf"/>
</dbReference>
<feature type="domain" description="Integrase catalytic" evidence="15">
    <location>
        <begin position="2343"/>
        <end position="2457"/>
    </location>
</feature>
<dbReference type="Gene3D" id="3.30.420.10">
    <property type="entry name" value="Ribonuclease H-like superfamily/Ribonuclease H"/>
    <property type="match status" value="4"/>
</dbReference>
<sequence>FIHLLKLLTLSRINLVKKKNNDWRFVVDFRAINKLIQLQSHHIPRIDNILDKASGKNHHLTGFPIHMGIFQYRRVPMGLVDSPYFFDHVMKNIFSDHNNSVNLDKILLTDNAPADYLKNIDYALHKTKTLGLKFSLAKCLFFQFSLEYLGFIINRNGITPNPDKTMTLSKKPILMNERELLNLLIFYTMQHPSLHNAILAACTSAPPNSYIEYIIMPKTSTQGFGAALLQNDRPIAFASRTLKKSENMYAPIHNKPQPALHASVSGKTIPTPPQTWDIISIDHLTITEHNYILVLIDEYNRFVQHHYTFNMGVQSTISLLNTIFFLLGFSNVIKSDNAPTFISKLFATFYKTFNIQHYKVSPYNLQGNGIIECFNRTIREAIRIFNDKPIQDIINSVQYVHNFSHNFGHNTSQEGRRDLLLYIKHQMIPKNSSFKNDFVHLPIGVVVYKRNLAAHKNDQQYIGAYKITEHLHGDSYMIVNITNFHRHTGIPEIANARILKMAPKIIQQQFLEQQQRASTEIQPTTTLVNDQIINKRQCGRPKKNIIQETRKRGRLHKYPQQQSNPLPTATKPTRGRPCNFPPLNLPTETSTVSANSPIIKRGRDPALQSTETSDQSKPLSTAVNYDLNDRTLADQAYSTMLIPESSSVLSVQGRDTAGTQFISAARPYEEGLMSISKFIRRFEELLDADRITHDHRNEEISETTALNRLKYLKLDWSDSGFVASLTDYGNLLKATAYELSPDHLLNFQINNVATFVSREDELYNCLINKTNHSTFSELVQDLYALLMARRQMRNARTRRNNVNYSQKNHKFNSSNGKTMCTWCGYLNHTKANCFKKRNEKPKTFKSKNFQNNFFEKLNHYVDSSINNPISVNSMNKRESINGLLGVVLLDIDDHLTSTLIDSGATIFTIKLSDLVIKDKAEVINNSQMDPVDDLIVGTSTLRKLEQINFNFDKNSVTIQKFKFFSCSIITQQPKIVSNIMKLYNPDINFNVKEEFSQLEKVSSTNKYDIGQCDIQVPKQTFLDKPPPPLKRYLIPPAILKTAKAEIVNLVNTGVLSPATNCKYLHNVLFVKKPKATLNNINLHITVIKEILTSLFNHGLKISSDKCIFLSKKVRFLGFIISENGVQSDNETVKIIKNLPIPKTLRRLRSFVRVVGFFNQFFPRYSVIMAPLFNLFKKEVKFNWDENAKNAFIKVKEELALDLFLAYFNSDLSLVDIQESYVKNKKLGFRPVFFWSKSGSSTVRNFSNCYLELIAGIMFFRKIKHWMIEIVESNDSEKINVIMQIDLRLLQKQDELLPTISDLKEVHGIYGIQKGTHFRPYLPTVEYERICPTAHKHGHFALEKTWRLVHERRYHPDLRKTVQKILYCSNLNSGLFSVPSCLQYQSLQTILKELIFKWISVYLTSDRLIFSFLDGYRSHRYKNFNYTKRNSSIMLSIRIFKKIQLDNAPYFNNQAFITMTKIHGVEVTAQLSYAKAHSTLLAFRLSTGEKTKYSVYQSTNFKTEDLFLVKKIIKGSKFDLVWDGPDKVLEANTYVISYIKPHYKKKTFKAHFCGTYGLLKKDDLKEFDILVAKVSSSVGKSNRKSMMSWSKNLQIFDSLKDDSIGDHLDKLEFIFKIEEICEVHKQISCTALTVDSYVRQFIKDMISDNKFTWEIFSNVLKSRYGGQLSRDMAKEEIKNFEFDERNFQSNAKDFYKTFQLAYPSRDNKEIIEKVQELLARNHRVWDYIQRNFHSYVDFMQMVASADAFLKSELKRASIIGKIDNKKLLIQCNYCKIKGHRESECNKKSGNCFSCGLNEHKIKNCPKNVNLPTPKKDVRRVNKFSLTSGLLIKMTLANNNLHHSSHLCFIDSGSDLTFLFFDLANALNLKLIPLVDKVHVGNNDVLNLEYKCNIVLVNGDKIIKVKAGVLPANLMVSVNYSHVLVGNDVLRLCGNHAIDYDRMLVHLDTVEYVTISATKENASDITVTVKKFLRINQSIEYTDIENLLNQQKNFISNLVVSTRKKDNKKLICADLRSLNSCIERIPTYIACPENVISELSNAKWYVKLDLCSGYYHIKLSTDVRDYFSIFTSNGETVKPLKDALTHIIQYNISSTLSRLRRWLGIIGYYAKHVENLQLILLPISRLLKKNVLFVFNEQCITASNKINFILDLAPVLLIANPNKKYFLEVDSSAVGMGAILLQMNEQGRLQPVSYFSKHFDPNFKASSVTVLELQSIMMTLRHFRHVINRVVVLTVHKPFLGFIKHGKSPELYRYLAYIEASNIQLQYKNGKSMHGSDALSRQYNRILKATNNNFQSEQEESKLPLEEEKKHAATIIPIVMSLGSHESHADKSDYCDAQILKCLEKSYFWGMLYLYGALQVARIDNAQTFASSTFIQELKLLKIQVKFGLPYNSNSQTLIERVFGTLTRILVKLQLDDENINWAKELQHIAFVLNTTCKDGTLASSKFMLLPEENMNRADKRIEQIILGTLKDDEESKIKRQRGVTIKIGDLIRDYPKILILFYSQIINPNGFINKVGTQWLNKQEKEKENNYILTKKSLVIVFYIIAKGYRYKDKMVVTRGDKSYDLNPNAQESFSKETPGSSLDIQQLLKLMTEQNDKMTKCLETMSNLDDRIKNLELSKSENIPVNTGNPTIGRSNKLTKQQDHPNADDIKPTLSKPKMMKKQSFDDIADDLSSIIISEEEPEIEVKNSLRQHMSPPNITIEKFTGKCSFQVWLKKFNAYCKINNVHTSMMHEYLILMLDEEPACDANRIELNSYQTLSTFLANKYTGQYSFISANHELELLTAKPVRKPEELDSVCQKINNIIEILEENKPAKYVLQRKVEALAKIVPLELRSKILLTASVFPSFDVAVSSTKRAWNIDYKADIERQKGNSLSRTNYFGKTRTSRKYCSKCRTTTHNTSECRHLAKTYNTKKERINKVEDNESILEEENTDDEDKEFIYQMTHKIEENIKRVTEKGLIGTHILVNDQSCVAVVDPGATCTIIDKDCAKRLQIKVKETEGRQVNVLSNTATVYKVKSPIRLNILGEELILSNRVYVNGTSFNDSNYQVILGNNALKKVDGKIETMKGTFTLNTTNKPPEIQEMRLSLDNNNVNFVLESENNHELEEKLRNELSVKFSDVIAQHEYDVGKGLVETPEQEFYKEMIPKKIKHYPVPLNDRPELDKIVSNYIKNDIIEVCDSNYVAPVMILNKPPDSTGIKRKRFVLDVRETNSITKYINYEPPTLQSILSSIRKYNYASNIDLCSGFLQLKIPESIRDRFAFQTTQGIFRFKRLVQGAKNSPGIFQRTMERIFSSMRDNMLIYQDDLLIVSEGNEVKHTELLHQFFTIARTHGLKVNFNKSKFFRRIVSFLGWDITPEGVKPSAKSVENIMRFKLPSTKNYHRLAIKNFAQLSSKLYELSSGRNGKIELKGDNLKDYLTIVETLYKQPLLYHANPKKPYILTCDASNQAVGATLTQEDDSGIERPISFFSCKLPSVKKPRSATYNELYAVKRALQFNKFLLIGAYILIRSDHRPLERLIENTQEKRFFDLVESINSYNCKIEYIKGSKNNSADCLSRLPHNDTSEDEEVNVILRKRIPKIYNEKKVMKKNFKFNSLQVENNEIPLKKRRGRPRKECSKQATDTKELTTNNENIHVVKKRGRPKKHSNKSTTQDTSDVDENKSIINTNPEPIKPTDDIPTHDILNNDRISKLNFNLKLSQDKDPEIVEARQTLKYDGKEAKEINGILCVKIPSDEGGKDWIPVLPSDLDTIKLMFEICHSLNGHFCLEKSLKFLKINCYIKKGRKYFEDLYKSCKVCAQVNSPMEKHCKMKTVEYTQPFENLSVDVCGPFQPVSQHGNRYVIVFIDSLTRYTIAYPIKQYDYQNIVEVLQDLIFTHGAPQSIRCDNAPNFKSKLWTEALKAVNIRLEHASEYHSRGSTLAERSLRNIQDGLKKLVKEDATQWDKYIKPYCYFYNINICQSTNKSPYFLHYLRHPHTMLNDLLKMDAKYKVDINRPLTELVEYAKRAYEATKNIIKKNSELRKIHVNPKRILNENIFKVGSKVYAKLPDLSRGRKLAKKWKGPYTIIKMEDRIAHIVLDDNSKKSLVKDKKNGMIEPSRLPHLSRVVLVKKKNQKWRFVVDFRNTNKLVEQQSHVIPRIDRITQEAAEKKYYTSLDLKAGFHQIPLDEESRKIAAFITHKGIFQYKVMPLRLTGSPDKFQEIMEEILHDIQGCHELTGILQRYQMAIMKYDLTIQYIKGEENKVADYLSREQFMVVNVKKDLMSDAFSEMDTEYSQPYDTEKFEKYLNEEEETQRTDKEERIKTFKTDKDGIEEKYRKFAESVADQFQTFFKNFQNEQEIKSVNDKKYKRTNKRKIERTSSKVPIESSKEPFKVPNKKQKIDDQLTNEEIVKPHDAGEMSEKCPHCSAIFWKNEFCKKSCCHNGKAILPQLMSFPPELQQFFCEKELRNDIRIFNSMFAFATFQADITTDKQIPILKVQGQVHHIAPTSLYGPNQPEKKWYCEQIYMYDPDVALQHRTSLGWALKTQHYIKEITNILEKYNPYIKQYKTLKNVSEKNTDEYILYFKKGPDKKVYNKPVTSECAAIIVSKDGVIPEFDLCVYPIANEKSTLLPKLSAHIDPMIFPLLFPNGDLGWTCLMMQETNKTKQISALQYYSNRLMYRNIEHFNPIYYGGRLHQQYVIHAYIRIKNQRLNYFLHNQIKLRVECYQGLVDHVSKCALNNSETFNNKARLGRIFVLPSTFIGSPRDMQQPYQDAIAVVKKYGRPDLFITMTYNPKWPELKKALEKFKYFKLESIDAPLLINKQCSKRRRDNRGTGNLYKTTADGKLIRIDNSMVVPYNPYLLMKYDCHINVEYCTPVAATKYIHKYIHKRHDRAKINFKKVVADKDKEDEVYDEIKSFADSRYVGATEAAWRILELLLSGHSHSIFRMPAHLEYQHNVLDAAVARQIVHTEKIVFELFDEAVSAMMPYQLRSFYATDLLGEQPPNALEIWNKYKKFFCVGFSDNNEYRSLLHISSILESENFLLKHFNLPEPDLNIHFVESENECNERIAYELKKAPLAEVDQTYPIIMNDDNTRHDMFLAFYEIAKKAWSRQQKQLMKNPLSTSTDKKVLIKRQAKELESMLNYYNINDEVSYFIPYEWDNAETHPRLEKLTNIIVSQISKNGNIRPFMKGSDIEFGLWKDETMKFIRVLTVNEEGYEIANQLCMSLANKLIPHGSEVKFFFDIAIKRRIDEEGRLKRGLLVSELFDEMWHNMPKSHIHKKSQILAQPPKWIYGKDTLETFNKKYDEYLSRRLGVQVVGPYFDGNSALRCEYYMNYQSCIPHNLCKENNNNKKFNKNNFSNATPYQNNKNHDLNNNKSNFNSKINGKHNSKPFQNTPWKQNKNKTTNNDNRNTKINKNNHTKYTPPNGKSYDKNTNHYVNLVDTTGISRSICQQVHDILLTAKMSTLIILSIIMLMISPINGQLTGYNWEDCDNPRLPYFYRLPIKYLETIVGTPVSLTPIGDDCAPSTDMLTLIGFEYNQIFIMWSLTVPKTPTEHYYKAILTDYCELPEAIQLTDGNHYVRANIDQEIDQNEVVEYTQLAKEIRTEFWTRCPNWDRQLKTQIKIEISDTDIPSDELSVSDVDTAQEHVTTNNGVDQFVLPEYGKNKQVTMTRNSAQQYKAELDTIFNSLKEYAQALELREKMLEVEHKKSNNKVTDLSNRLSQCDDQRKQLTRNGEEVITLSKELQSAREAMKSMMPQKDHDAQIKTLRKDLDRERSNRHHEEGRTKALAKDKIDCAKRVNQITTELDTCTHNLRSREGEINKKQQEIESLQNQISQNNDDNGRDNSAHEQCLELLNKANSDKAQVERDLKSACNTEKQVLHDSIDDCKMKIHNLDMKIIRTKANANHIYKEISDIKHKPEGMVFIHKKGIYNRLHTITELMTTGTTLEYHPPDEELHLDKNLQNTPKTTHHSVYTDITKQINNVIKEADLQKSGIEYDTMLTFLSGVITTIVGRVVKEKFSSLVARRRNQSQAPDNFDDRQRITLGTPIIESPATRITTTAVEGIRVNRHGRVDAQVYSISCTQQDKIQSNAKEWSPFITINILNTCYTALIDTGASINVISKKLFDKLILRKDNTYINIVTANGSIATTLDQTPITISIHNINYELNFEILDACHHDIILGMPAIKHIGIPILFGNHIVPLRNRTNQLYISSDTLLPPNACSIIHATIRLFDCTSLNVLSCLHSHWRQTNHLLTMEQIASIHNNQIPIVIINAGRNPVKLQSDTHIGEVFDIQEIDNNTLLVNGEEVIPDDADWEETLPPYPDDTKPLSKDKFLSLIKLDESQLSNKGKDKLLSIIWQYNTAFHEYDGQPGLYTGEQRLNIKIKTSDLPQKIKASRMSIEKSNEVSKQIADMLKTGMIEPSKSPYLSRVVFVRKKDQKWRFVVDFRGKKAAGERFYTSFDLKAGFHQIPLDENSRKIAAFITHEGIFQYKVMPMGLIGSPDKFHEVMDEVLYNIPNCYVYLDDILTCANDENIHLNNISEILERIVHYGMKISLAKCQFGNPYAIYLGFVLDASGIHPNPEKVKAINNKPIPTTHKEVKSFLGAASYFRRHIRNFSTIAEPLYRLDKSLQWNDTHTQAFTKLKTALVNATVLSPSDPTKNYTIFTDASFQGLGAALVQNDKPMAFASRSLKPTEKNYPIIKLEALGLVYSLKQFRPYIYGKHTIIITDHKPLLALLKNKELTGILQRYQMAIMEYDLTIQYIKGEANNVADYLSRESFMAIEVSESLLEDIFPVTTFPPYHIDKFTNYLSDDEKQIVSKDGTICTPLGNRIYVPEMLRTKLLKVFHNHPLLGGHLGSDKIISKFKSIFYWPKMDSLITKIWHNCQTCAFNKSQPSRLVETYKKSLNRIEEIWHTINSDFMQVDHEYILVIVDEYSKFVIATILRSDNCLAFIAKPVTDYLKIVGVEQQFSSPHNHKSNAFVERFNRVLRAAIRINRNINLMETVSHFTYAYNRSKHMSTGLSLAQIMLNTAYHFIDKTPIHNGYSGIHNLIKDTKQQFDEPYLQRHGFKLKIGNLVLRKLMHRKDATTSHKKQPTLEGPFEIIKHLYGDTYEIERVSKHRKTRLSIEKVHADRHKRYIQ</sequence>
<organism evidence="16 17">
    <name type="scientific">Strongyloides stercoralis</name>
    <name type="common">Threadworm</name>
    <dbReference type="NCBI Taxonomy" id="6248"/>
    <lineage>
        <taxon>Eukaryota</taxon>
        <taxon>Metazoa</taxon>
        <taxon>Ecdysozoa</taxon>
        <taxon>Nematoda</taxon>
        <taxon>Chromadorea</taxon>
        <taxon>Rhabditida</taxon>
        <taxon>Tylenchina</taxon>
        <taxon>Panagrolaimomorpha</taxon>
        <taxon>Strongyloidoidea</taxon>
        <taxon>Strongyloididae</taxon>
        <taxon>Strongyloides</taxon>
    </lineage>
</organism>
<feature type="compositionally biased region" description="Basic and acidic residues" evidence="13">
    <location>
        <begin position="2640"/>
        <end position="2651"/>
    </location>
</feature>
<dbReference type="Gene3D" id="2.40.70.10">
    <property type="entry name" value="Acid Proteases"/>
    <property type="match status" value="2"/>
</dbReference>
<evidence type="ECO:0000256" key="1">
    <source>
        <dbReference type="ARBA" id="ARBA00012493"/>
    </source>
</evidence>
<dbReference type="SUPFAM" id="SSF50630">
    <property type="entry name" value="Acid proteases"/>
    <property type="match status" value="2"/>
</dbReference>
<dbReference type="Pfam" id="PF13975">
    <property type="entry name" value="gag-asp_proteas"/>
    <property type="match status" value="2"/>
</dbReference>
<dbReference type="Pfam" id="PF17921">
    <property type="entry name" value="Integrase_H2C2"/>
    <property type="match status" value="2"/>
</dbReference>
<keyword evidence="4" id="KW-0540">Nuclease</keyword>
<feature type="compositionally biased region" description="Low complexity" evidence="13">
    <location>
        <begin position="5353"/>
        <end position="5362"/>
    </location>
</feature>
<feature type="region of interest" description="Disordered" evidence="13">
    <location>
        <begin position="4347"/>
        <end position="4373"/>
    </location>
</feature>
<dbReference type="PANTHER" id="PTHR37984:SF5">
    <property type="entry name" value="PROTEIN NYNRIN-LIKE"/>
    <property type="match status" value="1"/>
</dbReference>
<keyword evidence="10" id="KW-0695">RNA-directed DNA polymerase</keyword>
<feature type="domain" description="Reverse transcriptase" evidence="14">
    <location>
        <begin position="4086"/>
        <end position="4270"/>
    </location>
</feature>
<keyword evidence="8" id="KW-0694">RNA-binding</keyword>
<dbReference type="SUPFAM" id="SSF53098">
    <property type="entry name" value="Ribonuclease H-like"/>
    <property type="match status" value="4"/>
</dbReference>
<dbReference type="InterPro" id="IPR021109">
    <property type="entry name" value="Peptidase_aspartic_dom_sf"/>
</dbReference>
<accession>A0AAF5DJE2</accession>
<dbReference type="GO" id="GO:0008270">
    <property type="term" value="F:zinc ion binding"/>
    <property type="evidence" value="ECO:0007669"/>
    <property type="project" value="InterPro"/>
</dbReference>
<feature type="region of interest" description="Disordered" evidence="13">
    <location>
        <begin position="546"/>
        <end position="618"/>
    </location>
</feature>
<evidence type="ECO:0000256" key="10">
    <source>
        <dbReference type="ARBA" id="ARBA00022918"/>
    </source>
</evidence>
<keyword evidence="6" id="KW-0378">Hydrolase</keyword>
<dbReference type="InterPro" id="IPR050951">
    <property type="entry name" value="Retrovirus_Pol_polyprotein"/>
</dbReference>
<evidence type="ECO:0000256" key="3">
    <source>
        <dbReference type="ARBA" id="ARBA00022695"/>
    </source>
</evidence>
<evidence type="ECO:0000256" key="4">
    <source>
        <dbReference type="ARBA" id="ARBA00022722"/>
    </source>
</evidence>